<evidence type="ECO:0000313" key="5">
    <source>
        <dbReference type="Proteomes" id="UP001515480"/>
    </source>
</evidence>
<proteinExistence type="inferred from homology"/>
<dbReference type="Proteomes" id="UP001515480">
    <property type="component" value="Unassembled WGS sequence"/>
</dbReference>
<evidence type="ECO:0000256" key="1">
    <source>
        <dbReference type="ARBA" id="ARBA00005567"/>
    </source>
</evidence>
<reference evidence="4 5" key="1">
    <citation type="journal article" date="2024" name="Science">
        <title>Giant polyketide synthase enzymes in the biosynthesis of giant marine polyether toxins.</title>
        <authorList>
            <person name="Fallon T.R."/>
            <person name="Shende V.V."/>
            <person name="Wierzbicki I.H."/>
            <person name="Pendleton A.L."/>
            <person name="Watervoot N.F."/>
            <person name="Auber R.P."/>
            <person name="Gonzalez D.J."/>
            <person name="Wisecaver J.H."/>
            <person name="Moore B.S."/>
        </authorList>
    </citation>
    <scope>NUCLEOTIDE SEQUENCE [LARGE SCALE GENOMIC DNA]</scope>
    <source>
        <strain evidence="4 5">12B1</strain>
    </source>
</reference>
<dbReference type="Gene3D" id="1.20.80.10">
    <property type="match status" value="1"/>
</dbReference>
<protein>
    <recommendedName>
        <fullName evidence="3">ACB domain-containing protein</fullName>
    </recommendedName>
</protein>
<dbReference type="PANTHER" id="PTHR23310">
    <property type="entry name" value="ACYL-COA-BINDING PROTEIN, ACBP"/>
    <property type="match status" value="1"/>
</dbReference>
<dbReference type="GO" id="GO:0000062">
    <property type="term" value="F:fatty-acyl-CoA binding"/>
    <property type="evidence" value="ECO:0007669"/>
    <property type="project" value="InterPro"/>
</dbReference>
<gene>
    <name evidence="4" type="ORF">AB1Y20_023310</name>
</gene>
<comment type="caution">
    <text evidence="4">The sequence shown here is derived from an EMBL/GenBank/DDBJ whole genome shotgun (WGS) entry which is preliminary data.</text>
</comment>
<dbReference type="InterPro" id="IPR000582">
    <property type="entry name" value="Acyl-CoA-binding_protein"/>
</dbReference>
<dbReference type="GO" id="GO:0006631">
    <property type="term" value="P:fatty acid metabolic process"/>
    <property type="evidence" value="ECO:0007669"/>
    <property type="project" value="TreeGrafter"/>
</dbReference>
<dbReference type="InterPro" id="IPR014352">
    <property type="entry name" value="FERM/acyl-CoA-bd_prot_sf"/>
</dbReference>
<evidence type="ECO:0000256" key="2">
    <source>
        <dbReference type="ARBA" id="ARBA00023121"/>
    </source>
</evidence>
<dbReference type="EMBL" id="JBGBPQ010000009">
    <property type="protein sequence ID" value="KAL1519803.1"/>
    <property type="molecule type" value="Genomic_DNA"/>
</dbReference>
<keyword evidence="2" id="KW-0446">Lipid-binding</keyword>
<feature type="domain" description="ACB" evidence="3">
    <location>
        <begin position="26"/>
        <end position="114"/>
    </location>
</feature>
<dbReference type="InterPro" id="IPR035984">
    <property type="entry name" value="Acyl-CoA-binding_sf"/>
</dbReference>
<name>A0AB34JFT9_PRYPA</name>
<organism evidence="4 5">
    <name type="scientific">Prymnesium parvum</name>
    <name type="common">Toxic golden alga</name>
    <dbReference type="NCBI Taxonomy" id="97485"/>
    <lineage>
        <taxon>Eukaryota</taxon>
        <taxon>Haptista</taxon>
        <taxon>Haptophyta</taxon>
        <taxon>Prymnesiophyceae</taxon>
        <taxon>Prymnesiales</taxon>
        <taxon>Prymnesiaceae</taxon>
        <taxon>Prymnesium</taxon>
    </lineage>
</organism>
<accession>A0AB34JFT9</accession>
<dbReference type="Pfam" id="PF00887">
    <property type="entry name" value="ACBP"/>
    <property type="match status" value="1"/>
</dbReference>
<comment type="similarity">
    <text evidence="1">Belongs to the ACBP family.</text>
</comment>
<dbReference type="PROSITE" id="PS51228">
    <property type="entry name" value="ACB_2"/>
    <property type="match status" value="1"/>
</dbReference>
<dbReference type="AlphaFoldDB" id="A0AB34JFT9"/>
<dbReference type="SUPFAM" id="SSF47027">
    <property type="entry name" value="Acyl-CoA binding protein"/>
    <property type="match status" value="1"/>
</dbReference>
<evidence type="ECO:0000259" key="3">
    <source>
        <dbReference type="PROSITE" id="PS51228"/>
    </source>
</evidence>
<dbReference type="PANTHER" id="PTHR23310:SF62">
    <property type="entry name" value="ACYL-COA BINDING PROTEIN 1, ISOFORM A"/>
    <property type="match status" value="1"/>
</dbReference>
<sequence>MGQFGSMHSAEEEGEFQQAAAFCFDAISSFDAAADSAPRLTVHEGKLVLCREDWARLYGLYKVAVVGPCNIERPSSATMQYGWHAWRALSGMEPGAARRAFVRIVWGITESATTGSQSDSGPPSADMPELEPFACFFCGVNGRRVKESSALEFSASSEWLDSPDETYTQQSPPQVPVA</sequence>
<keyword evidence="5" id="KW-1185">Reference proteome</keyword>
<evidence type="ECO:0000313" key="4">
    <source>
        <dbReference type="EMBL" id="KAL1519803.1"/>
    </source>
</evidence>